<sequence length="185" mass="22490">MSLEFLGEPIEKEPFVSHYMDLFIGVIKKTCDIDSFYPREQEYLEAERFKIGLLWDKFTDENRRPPDYRYLSDCLTNNVLAKQGLFLKREKNQMSVDHFCDCYIEQLRCRRLLTVERYGVEFGYVLQAERHRAASQYEKQNRLIEGYEELCICNNRYIQQRLYEQLMVDFFNLYRGYQCSEIQER</sequence>
<organism evidence="1 2">
    <name type="scientific">Enterococcus faecium</name>
    <name type="common">Streptococcus faecium</name>
    <dbReference type="NCBI Taxonomy" id="1352"/>
    <lineage>
        <taxon>Bacteria</taxon>
        <taxon>Bacillati</taxon>
        <taxon>Bacillota</taxon>
        <taxon>Bacilli</taxon>
        <taxon>Lactobacillales</taxon>
        <taxon>Enterococcaceae</taxon>
        <taxon>Enterococcus</taxon>
    </lineage>
</organism>
<gene>
    <name evidence="1" type="ORF">A5810_003028</name>
</gene>
<dbReference type="EMBL" id="NGKW01000018">
    <property type="protein sequence ID" value="OTN86630.1"/>
    <property type="molecule type" value="Genomic_DNA"/>
</dbReference>
<dbReference type="Proteomes" id="UP000194885">
    <property type="component" value="Unassembled WGS sequence"/>
</dbReference>
<comment type="caution">
    <text evidence="1">The sequence shown here is derived from an EMBL/GenBank/DDBJ whole genome shotgun (WGS) entry which is preliminary data.</text>
</comment>
<evidence type="ECO:0000313" key="1">
    <source>
        <dbReference type="EMBL" id="OTN86630.1"/>
    </source>
</evidence>
<protein>
    <submittedName>
        <fullName evidence="1">Uncharacterized protein</fullName>
    </submittedName>
</protein>
<dbReference type="AlphaFoldDB" id="A0A242AZX3"/>
<evidence type="ECO:0000313" key="2">
    <source>
        <dbReference type="Proteomes" id="UP000194885"/>
    </source>
</evidence>
<name>A0A242AZX3_ENTFC</name>
<reference evidence="1 2" key="1">
    <citation type="submission" date="2017-05" db="EMBL/GenBank/DDBJ databases">
        <title>The Genome Sequence of Enterococcus faecium 7H8_DIV0219.</title>
        <authorList>
            <consortium name="The Broad Institute Genomics Platform"/>
            <consortium name="The Broad Institute Genomic Center for Infectious Diseases"/>
            <person name="Earl A."/>
            <person name="Manson A."/>
            <person name="Schwartman J."/>
            <person name="Gilmore M."/>
            <person name="Abouelleil A."/>
            <person name="Cao P."/>
            <person name="Chapman S."/>
            <person name="Cusick C."/>
            <person name="Shea T."/>
            <person name="Young S."/>
            <person name="Neafsey D."/>
            <person name="Nusbaum C."/>
            <person name="Birren B."/>
        </authorList>
    </citation>
    <scope>NUCLEOTIDE SEQUENCE [LARGE SCALE GENOMIC DNA]</scope>
    <source>
        <strain evidence="1 2">7H8_DIV0219</strain>
    </source>
</reference>
<proteinExistence type="predicted"/>
<accession>A0A242AZX3</accession>
<dbReference type="RefSeq" id="WP_086323962.1">
    <property type="nucleotide sequence ID" value="NZ_NGKW01000018.1"/>
</dbReference>